<dbReference type="RefSeq" id="WP_131616345.1">
    <property type="nucleotide sequence ID" value="NZ_CP036532.1"/>
</dbReference>
<dbReference type="InterPro" id="IPR038573">
    <property type="entry name" value="BrnT_sf"/>
</dbReference>
<gene>
    <name evidence="1" type="ORF">E0E05_08680</name>
</gene>
<organism evidence="1 2">
    <name type="scientific">Roseitalea porphyridii</name>
    <dbReference type="NCBI Taxonomy" id="1852022"/>
    <lineage>
        <taxon>Bacteria</taxon>
        <taxon>Pseudomonadati</taxon>
        <taxon>Pseudomonadota</taxon>
        <taxon>Alphaproteobacteria</taxon>
        <taxon>Hyphomicrobiales</taxon>
        <taxon>Ahrensiaceae</taxon>
        <taxon>Roseitalea</taxon>
    </lineage>
</organism>
<name>A0A4P6V042_9HYPH</name>
<dbReference type="GeneID" id="90767367"/>
<dbReference type="Pfam" id="PF04365">
    <property type="entry name" value="BrnT_toxin"/>
    <property type="match status" value="1"/>
</dbReference>
<dbReference type="KEGG" id="rpod:E0E05_08680"/>
<protein>
    <submittedName>
        <fullName evidence="1">BrnT family toxin</fullName>
    </submittedName>
</protein>
<evidence type="ECO:0000313" key="2">
    <source>
        <dbReference type="Proteomes" id="UP000293719"/>
    </source>
</evidence>
<dbReference type="EMBL" id="CP036532">
    <property type="protein sequence ID" value="QBK30661.1"/>
    <property type="molecule type" value="Genomic_DNA"/>
</dbReference>
<proteinExistence type="predicted"/>
<keyword evidence="2" id="KW-1185">Reference proteome</keyword>
<dbReference type="OrthoDB" id="9798158at2"/>
<reference evidence="1 2" key="1">
    <citation type="journal article" date="2017" name="Int. J. Syst. Evol. Microbiol.">
        <title>Roseitalea porphyridii gen. nov., sp. nov., isolated from a red alga, and reclassification of Hoeflea suaedae Chung et al. 2013 as Pseudohoeflea suaedae gen. nov., comb. nov.</title>
        <authorList>
            <person name="Hyeon J.W."/>
            <person name="Jeong S.E."/>
            <person name="Baek K."/>
            <person name="Jeon C.O."/>
        </authorList>
    </citation>
    <scope>NUCLEOTIDE SEQUENCE [LARGE SCALE GENOMIC DNA]</scope>
    <source>
        <strain evidence="1 2">MA7-20</strain>
    </source>
</reference>
<dbReference type="Proteomes" id="UP000293719">
    <property type="component" value="Chromosome"/>
</dbReference>
<dbReference type="AlphaFoldDB" id="A0A4P6V042"/>
<sequence>MKIAGIDWDEANWPKCGKHGVGQDEIEHALRHMTFRIADPDPSERRFRTACRLPSGRVVFVVFTHRDRAGKTFLRPISARFMHSKEIRHYEQIEKAMADPSDR</sequence>
<dbReference type="InterPro" id="IPR007460">
    <property type="entry name" value="BrnT_toxin"/>
</dbReference>
<evidence type="ECO:0000313" key="1">
    <source>
        <dbReference type="EMBL" id="QBK30661.1"/>
    </source>
</evidence>
<dbReference type="Gene3D" id="3.10.450.530">
    <property type="entry name" value="Ribonuclease toxin, BrnT, of type II toxin-antitoxin system"/>
    <property type="match status" value="1"/>
</dbReference>
<accession>A0A4P6V042</accession>